<dbReference type="AlphaFoldDB" id="A0A437M0W9"/>
<keyword evidence="4" id="KW-1185">Reference proteome</keyword>
<feature type="region of interest" description="Disordered" evidence="1">
    <location>
        <begin position="1"/>
        <end position="45"/>
    </location>
</feature>
<name>A0A437M0W9_9SPHN</name>
<evidence type="ECO:0000259" key="2">
    <source>
        <dbReference type="Pfam" id="PF18557"/>
    </source>
</evidence>
<dbReference type="EMBL" id="SACN01000002">
    <property type="protein sequence ID" value="RVT91226.1"/>
    <property type="molecule type" value="Genomic_DNA"/>
</dbReference>
<dbReference type="Pfam" id="PF18557">
    <property type="entry name" value="NepR"/>
    <property type="match status" value="1"/>
</dbReference>
<gene>
    <name evidence="3" type="ORF">EOD43_17090</name>
</gene>
<evidence type="ECO:0000313" key="4">
    <source>
        <dbReference type="Proteomes" id="UP000282971"/>
    </source>
</evidence>
<evidence type="ECO:0000313" key="3">
    <source>
        <dbReference type="EMBL" id="RVT91226.1"/>
    </source>
</evidence>
<comment type="caution">
    <text evidence="3">The sequence shown here is derived from an EMBL/GenBank/DDBJ whole genome shotgun (WGS) entry which is preliminary data.</text>
</comment>
<proteinExistence type="predicted"/>
<dbReference type="OrthoDB" id="7580506at2"/>
<sequence>MDEETMIRGAGRLEPTDDQIGGEPKASTPKPARKKRDGARDGGVGNALRSVYTETVNEKIPDEFLDLLSKLD</sequence>
<organism evidence="3 4">
    <name type="scientific">Sphingomonas crocodyli</name>
    <dbReference type="NCBI Taxonomy" id="1979270"/>
    <lineage>
        <taxon>Bacteria</taxon>
        <taxon>Pseudomonadati</taxon>
        <taxon>Pseudomonadota</taxon>
        <taxon>Alphaproteobacteria</taxon>
        <taxon>Sphingomonadales</taxon>
        <taxon>Sphingomonadaceae</taxon>
        <taxon>Sphingomonas</taxon>
    </lineage>
</organism>
<evidence type="ECO:0000256" key="1">
    <source>
        <dbReference type="SAM" id="MobiDB-lite"/>
    </source>
</evidence>
<feature type="domain" description="Anti-sigma factor NepR" evidence="2">
    <location>
        <begin position="45"/>
        <end position="72"/>
    </location>
</feature>
<accession>A0A437M0W9</accession>
<protein>
    <recommendedName>
        <fullName evidence="2">Anti-sigma factor NepR domain-containing protein</fullName>
    </recommendedName>
</protein>
<dbReference type="Proteomes" id="UP000282971">
    <property type="component" value="Unassembled WGS sequence"/>
</dbReference>
<dbReference type="RefSeq" id="WP_127745239.1">
    <property type="nucleotide sequence ID" value="NZ_SACN01000002.1"/>
</dbReference>
<dbReference type="InterPro" id="IPR041649">
    <property type="entry name" value="NepR"/>
</dbReference>
<reference evidence="3 4" key="1">
    <citation type="submission" date="2019-01" db="EMBL/GenBank/DDBJ databases">
        <authorList>
            <person name="Chen W.-M."/>
        </authorList>
    </citation>
    <scope>NUCLEOTIDE SEQUENCE [LARGE SCALE GENOMIC DNA]</scope>
    <source>
        <strain evidence="3 4">CCP-7</strain>
    </source>
</reference>